<feature type="domain" description="RING-type" evidence="2">
    <location>
        <begin position="130"/>
        <end position="165"/>
    </location>
</feature>
<feature type="region of interest" description="Disordered" evidence="1">
    <location>
        <begin position="1004"/>
        <end position="1032"/>
    </location>
</feature>
<dbReference type="PROSITE" id="PS50089">
    <property type="entry name" value="ZF_RING_2"/>
    <property type="match status" value="1"/>
</dbReference>
<evidence type="ECO:0000256" key="1">
    <source>
        <dbReference type="SAM" id="MobiDB-lite"/>
    </source>
</evidence>
<name>A0A852ZRH0_9ACTN</name>
<dbReference type="SUPFAM" id="SSF57850">
    <property type="entry name" value="RING/U-box"/>
    <property type="match status" value="1"/>
</dbReference>
<accession>A0A852ZRH0</accession>
<dbReference type="PANTHER" id="PTHR32097">
    <property type="entry name" value="CAMP-BINDING PROTEIN 1-RELATED"/>
    <property type="match status" value="1"/>
</dbReference>
<reference evidence="3 4" key="1">
    <citation type="submission" date="2020-07" db="EMBL/GenBank/DDBJ databases">
        <title>Sequencing the genomes of 1000 actinobacteria strains.</title>
        <authorList>
            <person name="Klenk H.-P."/>
        </authorList>
    </citation>
    <scope>NUCLEOTIDE SEQUENCE [LARGE SCALE GENOMIC DNA]</scope>
    <source>
        <strain evidence="3 4">DSM 42178</strain>
    </source>
</reference>
<keyword evidence="4" id="KW-1185">Reference proteome</keyword>
<proteinExistence type="predicted"/>
<dbReference type="EMBL" id="JACBZD010000001">
    <property type="protein sequence ID" value="NYI05046.1"/>
    <property type="molecule type" value="Genomic_DNA"/>
</dbReference>
<dbReference type="InterPro" id="IPR001841">
    <property type="entry name" value="Znf_RING"/>
</dbReference>
<dbReference type="NCBIfam" id="NF041916">
    <property type="entry name" value="RING_SCO0854"/>
    <property type="match status" value="1"/>
</dbReference>
<dbReference type="InterPro" id="IPR003325">
    <property type="entry name" value="TerD"/>
</dbReference>
<evidence type="ECO:0000259" key="2">
    <source>
        <dbReference type="PROSITE" id="PS50089"/>
    </source>
</evidence>
<dbReference type="RefSeq" id="WP_179813860.1">
    <property type="nucleotide sequence ID" value="NZ_JACBZD010000001.1"/>
</dbReference>
<feature type="region of interest" description="Disordered" evidence="1">
    <location>
        <begin position="769"/>
        <end position="799"/>
    </location>
</feature>
<feature type="region of interest" description="Disordered" evidence="1">
    <location>
        <begin position="929"/>
        <end position="948"/>
    </location>
</feature>
<feature type="region of interest" description="Disordered" evidence="1">
    <location>
        <begin position="176"/>
        <end position="204"/>
    </location>
</feature>
<dbReference type="Gene3D" id="2.60.60.30">
    <property type="entry name" value="sav2460 like domains"/>
    <property type="match status" value="1"/>
</dbReference>
<evidence type="ECO:0000313" key="3">
    <source>
        <dbReference type="EMBL" id="NYI05046.1"/>
    </source>
</evidence>
<feature type="compositionally biased region" description="Basic and acidic residues" evidence="1">
    <location>
        <begin position="176"/>
        <end position="189"/>
    </location>
</feature>
<dbReference type="AlphaFoldDB" id="A0A852ZRH0"/>
<dbReference type="CDD" id="cd06974">
    <property type="entry name" value="TerD_like"/>
    <property type="match status" value="1"/>
</dbReference>
<sequence>MHDLDAVLLRRTGTVHLDGARPAPADSDAAAATDATATTADAGLTALEADLADRGRLLTAPLRAALAALDPAGLVEHGTALLARLDALLGADRTHRPLFSGFPNSVPTDVDQLYGRRILALLRQRPDQPCVLCTRTGTVRAVSPCFHLVCAACWDGAGYTACPVCGRRLTPGDPFTHRVSDGHDDDRPAHGGRRPRDRPAPHPLRPLLLAADRDATAAAELRRLLARATPPTPQDRDDTLLLLTHLAGTAPDEIGRRLPTRIPVRETKALVLAALLRDPRTRAAALAELAARLDTATDVLRLLSAWSDGTAGLDGRPGRMRGVPRWLRRELLAVLDRLDLATAAEEMLRREAWWKRAGEVLHPYEAHARHPRAALAFALLRRTDPFAHQGLYDTMLPTVARHESVVELRYQDTGPRLRLVTWGRLVERALAAADLSTAVTLLRRRPGELLRRLDQLLTLHHRGLGAAVATTPLPEGLADALREALPRVAPGVLLGALGSLRTRTVAGGHRWVDPAKGGLGPAPAAPSPFGQNPFRQNPFGPEALAAGAFADVPRRVFFPRGSVARARSVPELRPPLTERSVGAVLALMEAEVLRRFEHAAARHDGAEGPAGAVAEVAVIDTGLAAVPVPATERTTAKALVPLPRGSAVPLPAGDVVRLFLHWKEPPGVTVDLDLSVAFYGADWRLLGMCDYTRLVWGQRHAVHSGDLTSAPAPDGATEYVDLDLPALAADGVRYAVPVVFGYNDVPFERLPDAFAGLLACDPAAGDLAGGAPAAGSRRQRRPRRSRRGRPGGAHYNPGAVRQRFDLTGDSRVCVPLVVDLAGRTALWVDTHLGAVGGTHGVARHGRAIGLLARDLTRCFEPGRRVSMRELAVWRAAAGGAAEIVERDADGALWSWRRGTAEAAAAFATRVLAGAAPDGVPAVAVDRRVGTGTAGEPRRPEEAAGAAGAPDPVAALIGRRRAFLALRDGTARPVEARGTVYRVFPGEVDGCPNLERLTAGDLLAELAPPGSSDVPTGETVAGPAARPAGRDGR</sequence>
<evidence type="ECO:0000313" key="4">
    <source>
        <dbReference type="Proteomes" id="UP000567795"/>
    </source>
</evidence>
<dbReference type="Pfam" id="PF14447">
    <property type="entry name" value="Prok-RING_4"/>
    <property type="match status" value="1"/>
</dbReference>
<dbReference type="PANTHER" id="PTHR32097:SF18">
    <property type="entry name" value="RING-TYPE DOMAIN-CONTAINING PROTEIN"/>
    <property type="match status" value="1"/>
</dbReference>
<protein>
    <recommendedName>
        <fullName evidence="2">RING-type domain-containing protein</fullName>
    </recommendedName>
</protein>
<organism evidence="3 4">
    <name type="scientific">Allostreptomyces psammosilenae</name>
    <dbReference type="NCBI Taxonomy" id="1892865"/>
    <lineage>
        <taxon>Bacteria</taxon>
        <taxon>Bacillati</taxon>
        <taxon>Actinomycetota</taxon>
        <taxon>Actinomycetes</taxon>
        <taxon>Kitasatosporales</taxon>
        <taxon>Streptomycetaceae</taxon>
        <taxon>Allostreptomyces</taxon>
    </lineage>
</organism>
<dbReference type="Proteomes" id="UP000567795">
    <property type="component" value="Unassembled WGS sequence"/>
</dbReference>
<gene>
    <name evidence="3" type="ORF">FHU37_001989</name>
</gene>
<dbReference type="InterPro" id="IPR051324">
    <property type="entry name" value="Stress/Tellurium_Resist"/>
</dbReference>
<feature type="compositionally biased region" description="Basic residues" evidence="1">
    <location>
        <begin position="777"/>
        <end position="789"/>
    </location>
</feature>
<comment type="caution">
    <text evidence="3">The sequence shown here is derived from an EMBL/GenBank/DDBJ whole genome shotgun (WGS) entry which is preliminary data.</text>
</comment>